<dbReference type="SUPFAM" id="SSF56112">
    <property type="entry name" value="Protein kinase-like (PK-like)"/>
    <property type="match status" value="1"/>
</dbReference>
<dbReference type="PANTHER" id="PTHR45832:SF6">
    <property type="entry name" value="PROTEIN KINASE DOMAIN-CONTAINING PROTEIN"/>
    <property type="match status" value="1"/>
</dbReference>
<evidence type="ECO:0000313" key="6">
    <source>
        <dbReference type="Proteomes" id="UP000774617"/>
    </source>
</evidence>
<dbReference type="Proteomes" id="UP000774617">
    <property type="component" value="Unassembled WGS sequence"/>
</dbReference>
<dbReference type="InterPro" id="IPR000719">
    <property type="entry name" value="Prot_kinase_dom"/>
</dbReference>
<dbReference type="Gene3D" id="1.10.510.10">
    <property type="entry name" value="Transferase(Phosphotransferase) domain 1"/>
    <property type="match status" value="1"/>
</dbReference>
<dbReference type="InterPro" id="IPR051931">
    <property type="entry name" value="PAK3-like"/>
</dbReference>
<sequence length="358" mass="39765">MASRPCTTFPTHSGDGTTFEDVSTVSQQSNTTDDQDRPTSTVTTEQEEKPSSRVHGNDRTGIHNILSLVHSPQGYAREKPTSTNKPHQAIQDDPLIRPPRLPVVFQSRSKDSSKTSGNAAFHVSVKHENPDQWYEPILYLGNKKSTITVLSRSHPFRSIRAIKKRCIPKASQPPDLIRHLSHENIVNVLEAFYHGGCIFTVSECLDLSLQSLEAVPIAIQENHIASIALQVLRGLNCIEEAFQKRHGCINPRRILFASNGSVKIDASNVANALQRNDPHGVDADTKVLGQLLENLRVEWSLQARAFFDATRELSCQELLKYHFVKKAPAPSCLRRYISIAAVAVIKPWGLADKISSES</sequence>
<evidence type="ECO:0000259" key="4">
    <source>
        <dbReference type="PROSITE" id="PS50011"/>
    </source>
</evidence>
<dbReference type="EMBL" id="JAGTJR010000039">
    <property type="protein sequence ID" value="KAH7033934.1"/>
    <property type="molecule type" value="Genomic_DNA"/>
</dbReference>
<feature type="region of interest" description="Disordered" evidence="3">
    <location>
        <begin position="75"/>
        <end position="95"/>
    </location>
</feature>
<organism evidence="5 6">
    <name type="scientific">Macrophomina phaseolina</name>
    <dbReference type="NCBI Taxonomy" id="35725"/>
    <lineage>
        <taxon>Eukaryota</taxon>
        <taxon>Fungi</taxon>
        <taxon>Dikarya</taxon>
        <taxon>Ascomycota</taxon>
        <taxon>Pezizomycotina</taxon>
        <taxon>Dothideomycetes</taxon>
        <taxon>Dothideomycetes incertae sedis</taxon>
        <taxon>Botryosphaeriales</taxon>
        <taxon>Botryosphaeriaceae</taxon>
        <taxon>Macrophomina</taxon>
    </lineage>
</organism>
<keyword evidence="6" id="KW-1185">Reference proteome</keyword>
<feature type="domain" description="Protein kinase" evidence="4">
    <location>
        <begin position="134"/>
        <end position="358"/>
    </location>
</feature>
<dbReference type="PROSITE" id="PS50011">
    <property type="entry name" value="PROTEIN_KINASE_DOM"/>
    <property type="match status" value="1"/>
</dbReference>
<keyword evidence="2" id="KW-0067">ATP-binding</keyword>
<name>A0ABQ8G062_9PEZI</name>
<feature type="region of interest" description="Disordered" evidence="3">
    <location>
        <begin position="1"/>
        <end position="60"/>
    </location>
</feature>
<feature type="compositionally biased region" description="Polar residues" evidence="3">
    <location>
        <begin position="1"/>
        <end position="44"/>
    </location>
</feature>
<dbReference type="InterPro" id="IPR011009">
    <property type="entry name" value="Kinase-like_dom_sf"/>
</dbReference>
<feature type="compositionally biased region" description="Basic and acidic residues" evidence="3">
    <location>
        <begin position="46"/>
        <end position="60"/>
    </location>
</feature>
<gene>
    <name evidence="5" type="ORF">B0J12DRAFT_732004</name>
</gene>
<protein>
    <recommendedName>
        <fullName evidence="4">Protein kinase domain-containing protein</fullName>
    </recommendedName>
</protein>
<evidence type="ECO:0000256" key="1">
    <source>
        <dbReference type="ARBA" id="ARBA00022741"/>
    </source>
</evidence>
<evidence type="ECO:0000256" key="3">
    <source>
        <dbReference type="SAM" id="MobiDB-lite"/>
    </source>
</evidence>
<accession>A0ABQ8G062</accession>
<comment type="caution">
    <text evidence="5">The sequence shown here is derived from an EMBL/GenBank/DDBJ whole genome shotgun (WGS) entry which is preliminary data.</text>
</comment>
<reference evidence="5 6" key="1">
    <citation type="journal article" date="2021" name="Nat. Commun.">
        <title>Genetic determinants of endophytism in the Arabidopsis root mycobiome.</title>
        <authorList>
            <person name="Mesny F."/>
            <person name="Miyauchi S."/>
            <person name="Thiergart T."/>
            <person name="Pickel B."/>
            <person name="Atanasova L."/>
            <person name="Karlsson M."/>
            <person name="Huettel B."/>
            <person name="Barry K.W."/>
            <person name="Haridas S."/>
            <person name="Chen C."/>
            <person name="Bauer D."/>
            <person name="Andreopoulos W."/>
            <person name="Pangilinan J."/>
            <person name="LaButti K."/>
            <person name="Riley R."/>
            <person name="Lipzen A."/>
            <person name="Clum A."/>
            <person name="Drula E."/>
            <person name="Henrissat B."/>
            <person name="Kohler A."/>
            <person name="Grigoriev I.V."/>
            <person name="Martin F.M."/>
            <person name="Hacquard S."/>
        </authorList>
    </citation>
    <scope>NUCLEOTIDE SEQUENCE [LARGE SCALE GENOMIC DNA]</scope>
    <source>
        <strain evidence="5 6">MPI-SDFR-AT-0080</strain>
    </source>
</reference>
<proteinExistence type="predicted"/>
<evidence type="ECO:0000256" key="2">
    <source>
        <dbReference type="ARBA" id="ARBA00022840"/>
    </source>
</evidence>
<keyword evidence="1" id="KW-0547">Nucleotide-binding</keyword>
<evidence type="ECO:0000313" key="5">
    <source>
        <dbReference type="EMBL" id="KAH7033934.1"/>
    </source>
</evidence>
<dbReference type="PANTHER" id="PTHR45832">
    <property type="entry name" value="SERINE/THREONINE-PROTEIN KINASE SAMKA-RELATED-RELATED"/>
    <property type="match status" value="1"/>
</dbReference>